<keyword evidence="1" id="KW-0732">Signal</keyword>
<feature type="signal peptide" evidence="1">
    <location>
        <begin position="1"/>
        <end position="27"/>
    </location>
</feature>
<evidence type="ECO:0000256" key="1">
    <source>
        <dbReference type="SAM" id="SignalP"/>
    </source>
</evidence>
<feature type="chain" id="PRO_5046698009" description="Lipoprotein" evidence="1">
    <location>
        <begin position="28"/>
        <end position="380"/>
    </location>
</feature>
<keyword evidence="3" id="KW-1185">Reference proteome</keyword>
<accession>A0ABR9RZN8</accession>
<evidence type="ECO:0000313" key="3">
    <source>
        <dbReference type="Proteomes" id="UP000806285"/>
    </source>
</evidence>
<name>A0ABR9RZN8_9BURK</name>
<organism evidence="2 3">
    <name type="scientific">Ramlibacter pallidus</name>
    <dbReference type="NCBI Taxonomy" id="2780087"/>
    <lineage>
        <taxon>Bacteria</taxon>
        <taxon>Pseudomonadati</taxon>
        <taxon>Pseudomonadota</taxon>
        <taxon>Betaproteobacteria</taxon>
        <taxon>Burkholderiales</taxon>
        <taxon>Comamonadaceae</taxon>
        <taxon>Ramlibacter</taxon>
    </lineage>
</organism>
<dbReference type="RefSeq" id="WP_193675328.1">
    <property type="nucleotide sequence ID" value="NZ_JADDIV010000001.1"/>
</dbReference>
<protein>
    <recommendedName>
        <fullName evidence="4">Lipoprotein</fullName>
    </recommendedName>
</protein>
<reference evidence="2 3" key="1">
    <citation type="submission" date="2020-10" db="EMBL/GenBank/DDBJ databases">
        <title>Ramlibacter sp. HM2 16S ribosomal RNA gene Genome sequencing and assembly.</title>
        <authorList>
            <person name="Kang M."/>
        </authorList>
    </citation>
    <scope>NUCLEOTIDE SEQUENCE [LARGE SCALE GENOMIC DNA]</scope>
    <source>
        <strain evidence="2 3">HM2</strain>
    </source>
</reference>
<dbReference type="Proteomes" id="UP000806285">
    <property type="component" value="Unassembled WGS sequence"/>
</dbReference>
<gene>
    <name evidence="2" type="ORF">IM787_04010</name>
</gene>
<evidence type="ECO:0008006" key="4">
    <source>
        <dbReference type="Google" id="ProtNLM"/>
    </source>
</evidence>
<evidence type="ECO:0000313" key="2">
    <source>
        <dbReference type="EMBL" id="MBE7366726.1"/>
    </source>
</evidence>
<dbReference type="EMBL" id="JADDIV010000001">
    <property type="protein sequence ID" value="MBE7366726.1"/>
    <property type="molecule type" value="Genomic_DNA"/>
</dbReference>
<comment type="caution">
    <text evidence="2">The sequence shown here is derived from an EMBL/GenBank/DDBJ whole genome shotgun (WGS) entry which is preliminary data.</text>
</comment>
<sequence length="380" mass="40008">MSMLDLSCAPGARALRLLTLSSALVLAACGGGGSDTVPVTQQPDPVVVAPPEQKRVTITADNQLEVAAQAGASMSGIGPVAIFFGQILIPQPPVMNLQGSATPRVAGPVGSPAAALAESLRKFVPPKAPSNLLSAAAPSESETYNVECSSGTGTVTWTYTETENSYIRKASANLQNCQTQLQESTALIDGKLDFTMAETYDPQTDTGTQTADILAVKYTVKVEGFEVGMDGDLHMAFDDGSYISSGARFSLTGLAAVMGEEEEAPAQAQTVTMIDFHQEIKHVETGYEITSRAVIETNQFGELAIYEVATTQTLKYDFESGNVLSGQYKIVGAGNTTLTITADGEGTFKLERDEKGDGSVEATVTGLSDEDLGLNLFFIF</sequence>
<proteinExistence type="predicted"/>